<evidence type="ECO:0008006" key="3">
    <source>
        <dbReference type="Google" id="ProtNLM"/>
    </source>
</evidence>
<reference evidence="2" key="1">
    <citation type="submission" date="2024-02" db="UniProtKB">
        <authorList>
            <consortium name="WormBaseParasite"/>
        </authorList>
    </citation>
    <scope>IDENTIFICATION</scope>
</reference>
<sequence length="76" mass="8635">MTSQKGRSLIYDSDGFEYRKDKALKCGVLLSYRCSKAKCYGRAYQNKATGILTVTKNHDHLPPESQKTDSNCVRRC</sequence>
<organism evidence="1 2">
    <name type="scientific">Mesorhabditis belari</name>
    <dbReference type="NCBI Taxonomy" id="2138241"/>
    <lineage>
        <taxon>Eukaryota</taxon>
        <taxon>Metazoa</taxon>
        <taxon>Ecdysozoa</taxon>
        <taxon>Nematoda</taxon>
        <taxon>Chromadorea</taxon>
        <taxon>Rhabditida</taxon>
        <taxon>Rhabditina</taxon>
        <taxon>Rhabditomorpha</taxon>
        <taxon>Rhabditoidea</taxon>
        <taxon>Rhabditidae</taxon>
        <taxon>Mesorhabditinae</taxon>
        <taxon>Mesorhabditis</taxon>
    </lineage>
</organism>
<evidence type="ECO:0000313" key="2">
    <source>
        <dbReference type="WBParaSite" id="MBELARI_LOCUS15365"/>
    </source>
</evidence>
<dbReference type="WBParaSite" id="MBELARI_LOCUS15365">
    <property type="protein sequence ID" value="MBELARI_LOCUS15365"/>
    <property type="gene ID" value="MBELARI_LOCUS15365"/>
</dbReference>
<keyword evidence="1" id="KW-1185">Reference proteome</keyword>
<evidence type="ECO:0000313" key="1">
    <source>
        <dbReference type="Proteomes" id="UP000887575"/>
    </source>
</evidence>
<dbReference type="Proteomes" id="UP000887575">
    <property type="component" value="Unassembled WGS sequence"/>
</dbReference>
<name>A0AAF3EMU2_9BILA</name>
<accession>A0AAF3EMU2</accession>
<proteinExistence type="predicted"/>
<dbReference type="Gene3D" id="2.20.25.240">
    <property type="match status" value="1"/>
</dbReference>
<dbReference type="AlphaFoldDB" id="A0AAF3EMU2"/>
<protein>
    <recommendedName>
        <fullName evidence="3">FLYWCH-type domain-containing protein</fullName>
    </recommendedName>
</protein>